<name>A0AAP4BT70_9CORY</name>
<sequence>MNGIDVLLDFAARPKDVLNALPSLSAKQLNQHPEGHPNSIAWLIWHTGREIDVQLSALTGNDELWYSSECREALALGDAGDSLGYGHSADDAAQIQLQDAAAFEHLRSYVAATLDALADYCRNLADDDLSDIIAEYEGQPISRGTRLVSIIDDATAHLAQATYVAGMCE</sequence>
<evidence type="ECO:0000259" key="1">
    <source>
        <dbReference type="Pfam" id="PF12867"/>
    </source>
</evidence>
<dbReference type="EMBL" id="JASNVP010000004">
    <property type="protein sequence ID" value="MDK4325950.1"/>
    <property type="molecule type" value="Genomic_DNA"/>
</dbReference>
<dbReference type="RefSeq" id="WP_049168768.1">
    <property type="nucleotide sequence ID" value="NZ_CP091865.1"/>
</dbReference>
<protein>
    <submittedName>
        <fullName evidence="2">DinB family protein</fullName>
    </submittedName>
</protein>
<dbReference type="AlphaFoldDB" id="A0AAP4BT70"/>
<dbReference type="Gene3D" id="1.20.120.450">
    <property type="entry name" value="dinb family like domain"/>
    <property type="match status" value="1"/>
</dbReference>
<dbReference type="Pfam" id="PF12867">
    <property type="entry name" value="DinB_2"/>
    <property type="match status" value="1"/>
</dbReference>
<organism evidence="2 3">
    <name type="scientific">Corynebacterium propinquum</name>
    <dbReference type="NCBI Taxonomy" id="43769"/>
    <lineage>
        <taxon>Bacteria</taxon>
        <taxon>Bacillati</taxon>
        <taxon>Actinomycetota</taxon>
        <taxon>Actinomycetes</taxon>
        <taxon>Mycobacteriales</taxon>
        <taxon>Corynebacteriaceae</taxon>
        <taxon>Corynebacterium</taxon>
    </lineage>
</organism>
<reference evidence="2" key="1">
    <citation type="submission" date="2023-05" db="EMBL/GenBank/DDBJ databases">
        <title>Metabolic capabilities are highly conserved among human nasal-associated Corynebacterium species in pangenomic analyses.</title>
        <authorList>
            <person name="Tran T.H."/>
            <person name="Roberts A.Q."/>
            <person name="Escapa I.F."/>
            <person name="Gao W."/>
            <person name="Conlan S."/>
            <person name="Kong H."/>
            <person name="Segre J.A."/>
            <person name="Kelly M.S."/>
            <person name="Lemon K.P."/>
        </authorList>
    </citation>
    <scope>NUCLEOTIDE SEQUENCE</scope>
    <source>
        <strain evidence="2">KPL2654</strain>
    </source>
</reference>
<dbReference type="InterPro" id="IPR034660">
    <property type="entry name" value="DinB/YfiT-like"/>
</dbReference>
<feature type="domain" description="DinB-like" evidence="1">
    <location>
        <begin position="12"/>
        <end position="161"/>
    </location>
</feature>
<dbReference type="SUPFAM" id="SSF109854">
    <property type="entry name" value="DinB/YfiT-like putative metalloenzymes"/>
    <property type="match status" value="1"/>
</dbReference>
<evidence type="ECO:0000313" key="2">
    <source>
        <dbReference type="EMBL" id="MDK4325950.1"/>
    </source>
</evidence>
<dbReference type="Proteomes" id="UP001226160">
    <property type="component" value="Unassembled WGS sequence"/>
</dbReference>
<evidence type="ECO:0000313" key="3">
    <source>
        <dbReference type="Proteomes" id="UP001226160"/>
    </source>
</evidence>
<accession>A0AAP4BT70</accession>
<proteinExistence type="predicted"/>
<dbReference type="InterPro" id="IPR024775">
    <property type="entry name" value="DinB-like"/>
</dbReference>
<comment type="caution">
    <text evidence="2">The sequence shown here is derived from an EMBL/GenBank/DDBJ whole genome shotgun (WGS) entry which is preliminary data.</text>
</comment>
<gene>
    <name evidence="2" type="ORF">QPX54_05390</name>
</gene>